<protein>
    <submittedName>
        <fullName evidence="1">Uncharacterized protein</fullName>
    </submittedName>
</protein>
<accession>A0A5C3MYH8</accession>
<dbReference type="AlphaFoldDB" id="A0A5C3MYH8"/>
<keyword evidence="2" id="KW-1185">Reference proteome</keyword>
<dbReference type="EMBL" id="ML213513">
    <property type="protein sequence ID" value="TFK50374.1"/>
    <property type="molecule type" value="Genomic_DNA"/>
</dbReference>
<proteinExistence type="predicted"/>
<dbReference type="Proteomes" id="UP000305948">
    <property type="component" value="Unassembled WGS sequence"/>
</dbReference>
<reference evidence="1 2" key="1">
    <citation type="journal article" date="2019" name="Nat. Ecol. Evol.">
        <title>Megaphylogeny resolves global patterns of mushroom evolution.</title>
        <authorList>
            <person name="Varga T."/>
            <person name="Krizsan K."/>
            <person name="Foldi C."/>
            <person name="Dima B."/>
            <person name="Sanchez-Garcia M."/>
            <person name="Sanchez-Ramirez S."/>
            <person name="Szollosi G.J."/>
            <person name="Szarkandi J.G."/>
            <person name="Papp V."/>
            <person name="Albert L."/>
            <person name="Andreopoulos W."/>
            <person name="Angelini C."/>
            <person name="Antonin V."/>
            <person name="Barry K.W."/>
            <person name="Bougher N.L."/>
            <person name="Buchanan P."/>
            <person name="Buyck B."/>
            <person name="Bense V."/>
            <person name="Catcheside P."/>
            <person name="Chovatia M."/>
            <person name="Cooper J."/>
            <person name="Damon W."/>
            <person name="Desjardin D."/>
            <person name="Finy P."/>
            <person name="Geml J."/>
            <person name="Haridas S."/>
            <person name="Hughes K."/>
            <person name="Justo A."/>
            <person name="Karasinski D."/>
            <person name="Kautmanova I."/>
            <person name="Kiss B."/>
            <person name="Kocsube S."/>
            <person name="Kotiranta H."/>
            <person name="LaButti K.M."/>
            <person name="Lechner B.E."/>
            <person name="Liimatainen K."/>
            <person name="Lipzen A."/>
            <person name="Lukacs Z."/>
            <person name="Mihaltcheva S."/>
            <person name="Morgado L.N."/>
            <person name="Niskanen T."/>
            <person name="Noordeloos M.E."/>
            <person name="Ohm R.A."/>
            <person name="Ortiz-Santana B."/>
            <person name="Ovrebo C."/>
            <person name="Racz N."/>
            <person name="Riley R."/>
            <person name="Savchenko A."/>
            <person name="Shiryaev A."/>
            <person name="Soop K."/>
            <person name="Spirin V."/>
            <person name="Szebenyi C."/>
            <person name="Tomsovsky M."/>
            <person name="Tulloss R.E."/>
            <person name="Uehling J."/>
            <person name="Grigoriev I.V."/>
            <person name="Vagvolgyi C."/>
            <person name="Papp T."/>
            <person name="Martin F.M."/>
            <person name="Miettinen O."/>
            <person name="Hibbett D.S."/>
            <person name="Nagy L.G."/>
        </authorList>
    </citation>
    <scope>NUCLEOTIDE SEQUENCE [LARGE SCALE GENOMIC DNA]</scope>
    <source>
        <strain evidence="1 2">OMC1185</strain>
    </source>
</reference>
<name>A0A5C3MYH8_9AGAM</name>
<sequence length="170" mass="19172">MVPLAGVTWRRCIIAPTTLFARCKYDRLQDASRQRIPTLLTDLTARIAVYTLVCNLSNSSAFVNGTLSAGCGVIFDTVYRASMSCLEIMRPCSPTQGSFVNEHKMAGFGVMIVHFVFHATHSLRNSHCRRPRVFSRSLMYHQVRPSVTSASRHCRQRLLLIRLLLCILGR</sequence>
<evidence type="ECO:0000313" key="2">
    <source>
        <dbReference type="Proteomes" id="UP000305948"/>
    </source>
</evidence>
<evidence type="ECO:0000313" key="1">
    <source>
        <dbReference type="EMBL" id="TFK50374.1"/>
    </source>
</evidence>
<organism evidence="1 2">
    <name type="scientific">Heliocybe sulcata</name>
    <dbReference type="NCBI Taxonomy" id="5364"/>
    <lineage>
        <taxon>Eukaryota</taxon>
        <taxon>Fungi</taxon>
        <taxon>Dikarya</taxon>
        <taxon>Basidiomycota</taxon>
        <taxon>Agaricomycotina</taxon>
        <taxon>Agaricomycetes</taxon>
        <taxon>Gloeophyllales</taxon>
        <taxon>Gloeophyllaceae</taxon>
        <taxon>Heliocybe</taxon>
    </lineage>
</organism>
<gene>
    <name evidence="1" type="ORF">OE88DRAFT_246327</name>
</gene>